<dbReference type="Proteomes" id="UP000805418">
    <property type="component" value="Chromosome 30"/>
</dbReference>
<organism evidence="3 4">
    <name type="scientific">Canis lupus familiaris</name>
    <name type="common">Dog</name>
    <name type="synonym">Canis familiaris</name>
    <dbReference type="NCBI Taxonomy" id="9615"/>
    <lineage>
        <taxon>Eukaryota</taxon>
        <taxon>Metazoa</taxon>
        <taxon>Chordata</taxon>
        <taxon>Craniata</taxon>
        <taxon>Vertebrata</taxon>
        <taxon>Euteleostomi</taxon>
        <taxon>Mammalia</taxon>
        <taxon>Eutheria</taxon>
        <taxon>Laurasiatheria</taxon>
        <taxon>Carnivora</taxon>
        <taxon>Caniformia</taxon>
        <taxon>Canidae</taxon>
        <taxon>Canis</taxon>
    </lineage>
</organism>
<evidence type="ECO:0000313" key="4">
    <source>
        <dbReference type="Proteomes" id="UP000805418"/>
    </source>
</evidence>
<name>A0A8I3QAR5_CANLF</name>
<proteinExistence type="predicted"/>
<evidence type="ECO:0008006" key="5">
    <source>
        <dbReference type="Google" id="ProtNLM"/>
    </source>
</evidence>
<keyword evidence="2" id="KW-0472">Membrane</keyword>
<dbReference type="OrthoDB" id="5511684at2759"/>
<reference evidence="3" key="1">
    <citation type="submission" date="2020-03" db="EMBL/GenBank/DDBJ databases">
        <title>Long-read based genome assembly of a Labrador retriever dog.</title>
        <authorList>
            <person name="Eory L."/>
            <person name="Zhang W."/>
            <person name="Schoenebeck J."/>
        </authorList>
    </citation>
    <scope>NUCLEOTIDE SEQUENCE [LARGE SCALE GENOMIC DNA]</scope>
    <source>
        <strain evidence="3">Labrador retriever</strain>
    </source>
</reference>
<dbReference type="InterPro" id="IPR010530">
    <property type="entry name" value="B12D"/>
</dbReference>
<reference evidence="3" key="2">
    <citation type="submission" date="2025-08" db="UniProtKB">
        <authorList>
            <consortium name="Ensembl"/>
        </authorList>
    </citation>
    <scope>IDENTIFICATION</scope>
    <source>
        <strain evidence="3">Boxer</strain>
    </source>
</reference>
<feature type="compositionally biased region" description="Gly residues" evidence="1">
    <location>
        <begin position="19"/>
        <end position="30"/>
    </location>
</feature>
<dbReference type="GO" id="GO:0045277">
    <property type="term" value="C:respiratory chain complex IV"/>
    <property type="evidence" value="ECO:0000318"/>
    <property type="project" value="GO_Central"/>
</dbReference>
<dbReference type="PANTHER" id="PTHR14256">
    <property type="entry name" value="NADH-UBIQUINONE OXIDOREDUCTASE MLRQ SUBUNIT"/>
    <property type="match status" value="1"/>
</dbReference>
<keyword evidence="2" id="KW-1133">Transmembrane helix</keyword>
<accession>A0A8I3QAR5</accession>
<dbReference type="PANTHER" id="PTHR14256:SF3">
    <property type="entry name" value="NORMAL MUCOSA OF ESOPHAGUS-SPECIFIC GENE 1 PROTEIN"/>
    <property type="match status" value="1"/>
</dbReference>
<evidence type="ECO:0000256" key="2">
    <source>
        <dbReference type="SAM" id="Phobius"/>
    </source>
</evidence>
<feature type="compositionally biased region" description="Pro residues" evidence="1">
    <location>
        <begin position="99"/>
        <end position="110"/>
    </location>
</feature>
<gene>
    <name evidence="3" type="primary">C30H15orf48</name>
</gene>
<dbReference type="Pfam" id="PF06522">
    <property type="entry name" value="B12D"/>
    <property type="match status" value="1"/>
</dbReference>
<dbReference type="Ensembl" id="ENSCAFT00845054632.1">
    <property type="protein sequence ID" value="ENSCAFP00845042956.1"/>
    <property type="gene ID" value="ENSCAFG00845030762.1"/>
</dbReference>
<reference evidence="3" key="3">
    <citation type="submission" date="2025-09" db="UniProtKB">
        <authorList>
            <consortium name="Ensembl"/>
        </authorList>
    </citation>
    <scope>IDENTIFICATION</scope>
    <source>
        <strain evidence="3">Boxer</strain>
    </source>
</reference>
<dbReference type="GeneTree" id="ENSGT00390000009277"/>
<evidence type="ECO:0000313" key="3">
    <source>
        <dbReference type="Ensembl" id="ENSCAFP00845042956.1"/>
    </source>
</evidence>
<evidence type="ECO:0000256" key="1">
    <source>
        <dbReference type="SAM" id="MobiDB-lite"/>
    </source>
</evidence>
<sequence length="241" mass="25149">LLANWIFPQALAIGTPRVLGGGGGGGGGAPLAGARRGWERPPGSPPGLGPRGSAGRDRARRQGAPAPAFGCGASAGRTSCRGRRGAGVRAGGSESGSAGPPPPTPAPSPRDPSGQYISADAEAQLRSGRVRCPRVWPGAASQVSRLPVLDLAFCAEAIMNFFQLLMKKKELIPLVLFMATAAGGASSFAVYSLQKSDVILDRKRNPEPWETVDPSVPSKLITINQEWKPIEELQKVRRATK</sequence>
<protein>
    <recommendedName>
        <fullName evidence="5">Normal mucosa of esophagus specific 1</fullName>
    </recommendedName>
</protein>
<keyword evidence="2" id="KW-0812">Transmembrane</keyword>
<feature type="transmembrane region" description="Helical" evidence="2">
    <location>
        <begin position="171"/>
        <end position="193"/>
    </location>
</feature>
<feature type="region of interest" description="Disordered" evidence="1">
    <location>
        <begin position="15"/>
        <end position="115"/>
    </location>
</feature>
<dbReference type="AlphaFoldDB" id="A0A8I3QAR5"/>
<keyword evidence="4" id="KW-1185">Reference proteome</keyword>